<evidence type="ECO:0000256" key="1">
    <source>
        <dbReference type="SAM" id="Phobius"/>
    </source>
</evidence>
<dbReference type="RefSeq" id="WP_048467003.1">
    <property type="nucleotide sequence ID" value="NZ_JBNTQU010000001.1"/>
</dbReference>
<evidence type="ECO:0008006" key="4">
    <source>
        <dbReference type="Google" id="ProtNLM"/>
    </source>
</evidence>
<sequence>MRGRSRGTEVLRRFRHEQSGTTAIEYALIAGLIFLALTAALSVYGDAAGGLYSNLSNRFVSALH</sequence>
<comment type="caution">
    <text evidence="2">The sequence shown here is derived from an EMBL/GenBank/DDBJ whole genome shotgun (WGS) entry which is preliminary data.</text>
</comment>
<dbReference type="InterPro" id="IPR007047">
    <property type="entry name" value="Flp_Fap"/>
</dbReference>
<dbReference type="Proteomes" id="UP000035929">
    <property type="component" value="Unassembled WGS sequence"/>
</dbReference>
<dbReference type="AlphaFoldDB" id="A0A0J6S3Z3"/>
<keyword evidence="1" id="KW-0472">Membrane</keyword>
<protein>
    <recommendedName>
        <fullName evidence="4">Flp family type IVb pilin</fullName>
    </recommendedName>
</protein>
<accession>A0A0J6S3Z3</accession>
<dbReference type="PATRIC" id="fig|270351.6.peg.3728"/>
<dbReference type="Pfam" id="PF04964">
    <property type="entry name" value="Flp_Fap"/>
    <property type="match status" value="1"/>
</dbReference>
<reference evidence="2 3" key="1">
    <citation type="submission" date="2015-03" db="EMBL/GenBank/DDBJ databases">
        <title>Genome sequencing of Methylobacterium aquaticum DSM16371 type strain.</title>
        <authorList>
            <person name="Chaudhry V."/>
            <person name="Patil P.B."/>
        </authorList>
    </citation>
    <scope>NUCLEOTIDE SEQUENCE [LARGE SCALE GENOMIC DNA]</scope>
    <source>
        <strain evidence="2 3">DSM 16371</strain>
    </source>
</reference>
<evidence type="ECO:0000313" key="2">
    <source>
        <dbReference type="EMBL" id="KMO28384.1"/>
    </source>
</evidence>
<name>A0A0J6S3Z3_9HYPH</name>
<dbReference type="EMBL" id="LABX01000251">
    <property type="protein sequence ID" value="KMO28384.1"/>
    <property type="molecule type" value="Genomic_DNA"/>
</dbReference>
<proteinExistence type="predicted"/>
<gene>
    <name evidence="2" type="ORF">VP06_27655</name>
</gene>
<feature type="transmembrane region" description="Helical" evidence="1">
    <location>
        <begin position="21"/>
        <end position="44"/>
    </location>
</feature>
<keyword evidence="1" id="KW-0812">Transmembrane</keyword>
<keyword evidence="1" id="KW-1133">Transmembrane helix</keyword>
<evidence type="ECO:0000313" key="3">
    <source>
        <dbReference type="Proteomes" id="UP000035929"/>
    </source>
</evidence>
<organism evidence="2 3">
    <name type="scientific">Methylobacterium aquaticum</name>
    <dbReference type="NCBI Taxonomy" id="270351"/>
    <lineage>
        <taxon>Bacteria</taxon>
        <taxon>Pseudomonadati</taxon>
        <taxon>Pseudomonadota</taxon>
        <taxon>Alphaproteobacteria</taxon>
        <taxon>Hyphomicrobiales</taxon>
        <taxon>Methylobacteriaceae</taxon>
        <taxon>Methylobacterium</taxon>
    </lineage>
</organism>